<evidence type="ECO:0000313" key="4">
    <source>
        <dbReference type="EMBL" id="KAF2857759.1"/>
    </source>
</evidence>
<proteinExistence type="predicted"/>
<keyword evidence="2" id="KW-0472">Membrane</keyword>
<keyword evidence="2" id="KW-0812">Transmembrane</keyword>
<name>A0A6A7BSP8_9PEZI</name>
<reference evidence="4" key="1">
    <citation type="journal article" date="2020" name="Stud. Mycol.">
        <title>101 Dothideomycetes genomes: a test case for predicting lifestyles and emergence of pathogens.</title>
        <authorList>
            <person name="Haridas S."/>
            <person name="Albert R."/>
            <person name="Binder M."/>
            <person name="Bloem J."/>
            <person name="Labutti K."/>
            <person name="Salamov A."/>
            <person name="Andreopoulos B."/>
            <person name="Baker S."/>
            <person name="Barry K."/>
            <person name="Bills G."/>
            <person name="Bluhm B."/>
            <person name="Cannon C."/>
            <person name="Castanera R."/>
            <person name="Culley D."/>
            <person name="Daum C."/>
            <person name="Ezra D."/>
            <person name="Gonzalez J."/>
            <person name="Henrissat B."/>
            <person name="Kuo A."/>
            <person name="Liang C."/>
            <person name="Lipzen A."/>
            <person name="Lutzoni F."/>
            <person name="Magnuson J."/>
            <person name="Mondo S."/>
            <person name="Nolan M."/>
            <person name="Ohm R."/>
            <person name="Pangilinan J."/>
            <person name="Park H.-J."/>
            <person name="Ramirez L."/>
            <person name="Alfaro M."/>
            <person name="Sun H."/>
            <person name="Tritt A."/>
            <person name="Yoshinaga Y."/>
            <person name="Zwiers L.-H."/>
            <person name="Turgeon B."/>
            <person name="Goodwin S."/>
            <person name="Spatafora J."/>
            <person name="Crous P."/>
            <person name="Grigoriev I."/>
        </authorList>
    </citation>
    <scope>NUCLEOTIDE SEQUENCE</scope>
    <source>
        <strain evidence="4">CBS 480.64</strain>
    </source>
</reference>
<feature type="transmembrane region" description="Helical" evidence="2">
    <location>
        <begin position="6"/>
        <end position="30"/>
    </location>
</feature>
<feature type="transmembrane region" description="Helical" evidence="2">
    <location>
        <begin position="98"/>
        <end position="119"/>
    </location>
</feature>
<gene>
    <name evidence="4" type="ORF">K470DRAFT_260471</name>
</gene>
<evidence type="ECO:0000313" key="5">
    <source>
        <dbReference type="Proteomes" id="UP000799421"/>
    </source>
</evidence>
<protein>
    <recommendedName>
        <fullName evidence="3">CWH43-like N-terminal domain-containing protein</fullName>
    </recommendedName>
</protein>
<organism evidence="4 5">
    <name type="scientific">Piedraia hortae CBS 480.64</name>
    <dbReference type="NCBI Taxonomy" id="1314780"/>
    <lineage>
        <taxon>Eukaryota</taxon>
        <taxon>Fungi</taxon>
        <taxon>Dikarya</taxon>
        <taxon>Ascomycota</taxon>
        <taxon>Pezizomycotina</taxon>
        <taxon>Dothideomycetes</taxon>
        <taxon>Dothideomycetidae</taxon>
        <taxon>Capnodiales</taxon>
        <taxon>Piedraiaceae</taxon>
        <taxon>Piedraia</taxon>
    </lineage>
</organism>
<feature type="compositionally biased region" description="Basic and acidic residues" evidence="1">
    <location>
        <begin position="180"/>
        <end position="194"/>
    </location>
</feature>
<dbReference type="Proteomes" id="UP000799421">
    <property type="component" value="Unassembled WGS sequence"/>
</dbReference>
<evidence type="ECO:0000256" key="2">
    <source>
        <dbReference type="SAM" id="Phobius"/>
    </source>
</evidence>
<feature type="region of interest" description="Disordered" evidence="1">
    <location>
        <begin position="144"/>
        <end position="201"/>
    </location>
</feature>
<keyword evidence="5" id="KW-1185">Reference proteome</keyword>
<dbReference type="AlphaFoldDB" id="A0A6A7BSP8"/>
<accession>A0A6A7BSP8</accession>
<sequence length="201" mass="22538">MFGLSYWFLPLFAGCVWLGTLLAMLGTWIAKGSPRFPWMQSYKHIAFMSDIGASSWGKPLFITGSAVAVVVFDLAFISERWLRHTGRLTKNYNRTEKILSNLSIVFALIGAAGLLLLTIQDTARHPTMWTFIIDFLPAVRNRHRDPHGPHLRRRDDEAPGETEVGGNMIGGPVYSGGGYQHEHENGIPMKEREPVAPSRNF</sequence>
<dbReference type="Pfam" id="PF10277">
    <property type="entry name" value="Frag1"/>
    <property type="match status" value="1"/>
</dbReference>
<feature type="transmembrane region" description="Helical" evidence="2">
    <location>
        <begin position="60"/>
        <end position="78"/>
    </location>
</feature>
<feature type="domain" description="CWH43-like N-terminal" evidence="3">
    <location>
        <begin position="6"/>
        <end position="127"/>
    </location>
</feature>
<feature type="compositionally biased region" description="Gly residues" evidence="1">
    <location>
        <begin position="167"/>
        <end position="179"/>
    </location>
</feature>
<dbReference type="EMBL" id="MU006028">
    <property type="protein sequence ID" value="KAF2857759.1"/>
    <property type="molecule type" value="Genomic_DNA"/>
</dbReference>
<evidence type="ECO:0000259" key="3">
    <source>
        <dbReference type="Pfam" id="PF10277"/>
    </source>
</evidence>
<keyword evidence="2" id="KW-1133">Transmembrane helix</keyword>
<dbReference type="OrthoDB" id="10032492at2759"/>
<dbReference type="InterPro" id="IPR019402">
    <property type="entry name" value="CWH43_N"/>
</dbReference>
<evidence type="ECO:0000256" key="1">
    <source>
        <dbReference type="SAM" id="MobiDB-lite"/>
    </source>
</evidence>